<dbReference type="AlphaFoldDB" id="A0AA40SQF5"/>
<sequence length="153" mass="16542">MPVLDEHAIRTAAGILLATGITAFTITLVSGSVRPLQTFGMFFLLDMTTRILISDRLSLTLALGRALKRRRRPLWVGAPQKVFAWWLALGIAAVSCVTMSAGIVPLAVTLGLCGICFTLLLLEAVFGWCAGCALHQRFSRQPTRHCATGACDR</sequence>
<dbReference type="Pfam" id="PF14340">
    <property type="entry name" value="DUF4395"/>
    <property type="match status" value="1"/>
</dbReference>
<keyword evidence="1" id="KW-0812">Transmembrane</keyword>
<evidence type="ECO:0000256" key="1">
    <source>
        <dbReference type="SAM" id="Phobius"/>
    </source>
</evidence>
<dbReference type="Proteomes" id="UP000549113">
    <property type="component" value="Unassembled WGS sequence"/>
</dbReference>
<feature type="domain" description="DUF4395" evidence="2">
    <location>
        <begin position="5"/>
        <end position="139"/>
    </location>
</feature>
<proteinExistence type="predicted"/>
<evidence type="ECO:0000259" key="2">
    <source>
        <dbReference type="Pfam" id="PF14340"/>
    </source>
</evidence>
<dbReference type="RefSeq" id="WP_183499891.1">
    <property type="nucleotide sequence ID" value="NZ_BAABCO010000004.1"/>
</dbReference>
<name>A0AA40SQF5_9MICO</name>
<feature type="transmembrane region" description="Helical" evidence="1">
    <location>
        <begin position="39"/>
        <end position="63"/>
    </location>
</feature>
<evidence type="ECO:0000313" key="3">
    <source>
        <dbReference type="EMBL" id="MBB4140355.1"/>
    </source>
</evidence>
<keyword evidence="4" id="KW-1185">Reference proteome</keyword>
<reference evidence="3 4" key="1">
    <citation type="submission" date="2020-08" db="EMBL/GenBank/DDBJ databases">
        <title>Sequencing the genomes of 1000 actinobacteria strains.</title>
        <authorList>
            <person name="Klenk H.-P."/>
        </authorList>
    </citation>
    <scope>NUCLEOTIDE SEQUENCE [LARGE SCALE GENOMIC DNA]</scope>
    <source>
        <strain evidence="3 4">DSM 19600</strain>
    </source>
</reference>
<feature type="transmembrane region" description="Helical" evidence="1">
    <location>
        <begin position="12"/>
        <end position="33"/>
    </location>
</feature>
<keyword evidence="1" id="KW-0472">Membrane</keyword>
<dbReference type="InterPro" id="IPR025508">
    <property type="entry name" value="DUF4395"/>
</dbReference>
<evidence type="ECO:0000313" key="4">
    <source>
        <dbReference type="Proteomes" id="UP000549113"/>
    </source>
</evidence>
<protein>
    <recommendedName>
        <fullName evidence="2">DUF4395 domain-containing protein</fullName>
    </recommendedName>
</protein>
<keyword evidence="1" id="KW-1133">Transmembrane helix</keyword>
<dbReference type="EMBL" id="JACIFH010000001">
    <property type="protein sequence ID" value="MBB4140355.1"/>
    <property type="molecule type" value="Genomic_DNA"/>
</dbReference>
<feature type="transmembrane region" description="Helical" evidence="1">
    <location>
        <begin position="109"/>
        <end position="134"/>
    </location>
</feature>
<organism evidence="3 4">
    <name type="scientific">Microbacterium invictum</name>
    <dbReference type="NCBI Taxonomy" id="515415"/>
    <lineage>
        <taxon>Bacteria</taxon>
        <taxon>Bacillati</taxon>
        <taxon>Actinomycetota</taxon>
        <taxon>Actinomycetes</taxon>
        <taxon>Micrococcales</taxon>
        <taxon>Microbacteriaceae</taxon>
        <taxon>Microbacterium</taxon>
    </lineage>
</organism>
<feature type="transmembrane region" description="Helical" evidence="1">
    <location>
        <begin position="83"/>
        <end position="103"/>
    </location>
</feature>
<gene>
    <name evidence="3" type="ORF">BKA10_002149</name>
</gene>
<accession>A0AA40SQF5</accession>
<comment type="caution">
    <text evidence="3">The sequence shown here is derived from an EMBL/GenBank/DDBJ whole genome shotgun (WGS) entry which is preliminary data.</text>
</comment>